<dbReference type="GO" id="GO:0006412">
    <property type="term" value="P:translation"/>
    <property type="evidence" value="ECO:0007669"/>
    <property type="project" value="InterPro"/>
</dbReference>
<protein>
    <recommendedName>
        <fullName evidence="4">Large ribosomal subunit protein uL11m</fullName>
    </recommendedName>
</protein>
<feature type="domain" description="Large ribosomal subunit protein uL11 N-terminal" evidence="7">
    <location>
        <begin position="10"/>
        <end position="67"/>
    </location>
</feature>
<dbReference type="Gene3D" id="3.30.1550.10">
    <property type="entry name" value="Ribosomal protein L11/L12, N-terminal domain"/>
    <property type="match status" value="1"/>
</dbReference>
<dbReference type="SUPFAM" id="SSF46906">
    <property type="entry name" value="Ribosomal protein L11, C-terminal domain"/>
    <property type="match status" value="1"/>
</dbReference>
<name>M4Q9C9_ANDGO</name>
<dbReference type="RefSeq" id="YP_007890472.1">
    <property type="nucleotide sequence ID" value="NC_021124.1"/>
</dbReference>
<dbReference type="Gene3D" id="1.10.10.250">
    <property type="entry name" value="Ribosomal protein L11, C-terminal domain"/>
    <property type="match status" value="1"/>
</dbReference>
<dbReference type="FunFam" id="3.30.1550.10:FF:000005">
    <property type="entry name" value="50S ribosomal protein L11"/>
    <property type="match status" value="1"/>
</dbReference>
<evidence type="ECO:0000256" key="4">
    <source>
        <dbReference type="ARBA" id="ARBA00040104"/>
    </source>
</evidence>
<reference evidence="8" key="1">
    <citation type="journal article" date="2013" name="Genome Biol. Evol.">
        <title>Strikingly bacteria-like and gene-rich mitochondrial genomes throughout jakobid protists.</title>
        <authorList>
            <person name="Burger G."/>
            <person name="Gray M.W."/>
            <person name="Forget L."/>
            <person name="Lang B.F."/>
        </authorList>
    </citation>
    <scope>NUCLEOTIDE SEQUENCE</scope>
    <source>
        <strain evidence="8">ATCC PRA-185</strain>
    </source>
</reference>
<evidence type="ECO:0000259" key="6">
    <source>
        <dbReference type="Pfam" id="PF00298"/>
    </source>
</evidence>
<evidence type="ECO:0000256" key="1">
    <source>
        <dbReference type="ARBA" id="ARBA00010537"/>
    </source>
</evidence>
<feature type="domain" description="Large ribosomal subunit protein uL11 C-terminal" evidence="6">
    <location>
        <begin position="72"/>
        <end position="139"/>
    </location>
</feature>
<dbReference type="CDD" id="cd00349">
    <property type="entry name" value="Ribosomal_L11"/>
    <property type="match status" value="1"/>
</dbReference>
<dbReference type="InterPro" id="IPR036796">
    <property type="entry name" value="Ribosomal_uL11_N_sf"/>
</dbReference>
<accession>M4Q9C9</accession>
<dbReference type="InterPro" id="IPR006519">
    <property type="entry name" value="Ribosomal_uL11_bac-typ"/>
</dbReference>
<dbReference type="InterPro" id="IPR036769">
    <property type="entry name" value="Ribosomal_uL11_C_sf"/>
</dbReference>
<dbReference type="EMBL" id="KC353352">
    <property type="protein sequence ID" value="AGH23966.1"/>
    <property type="molecule type" value="Genomic_DNA"/>
</dbReference>
<dbReference type="GeneID" id="15332806"/>
<organism evidence="8">
    <name type="scientific">Andalucia godoyi</name>
    <name type="common">Flagellate</name>
    <dbReference type="NCBI Taxonomy" id="505711"/>
    <lineage>
        <taxon>Eukaryota</taxon>
        <taxon>Discoba</taxon>
        <taxon>Jakobida</taxon>
        <taxon>Andalucina</taxon>
        <taxon>Andaluciidae</taxon>
        <taxon>Andalucia</taxon>
    </lineage>
</organism>
<evidence type="ECO:0000313" key="8">
    <source>
        <dbReference type="EMBL" id="AGH23966.1"/>
    </source>
</evidence>
<dbReference type="GO" id="GO:0070180">
    <property type="term" value="F:large ribosomal subunit rRNA binding"/>
    <property type="evidence" value="ECO:0007669"/>
    <property type="project" value="TreeGrafter"/>
</dbReference>
<dbReference type="NCBIfam" id="TIGR01632">
    <property type="entry name" value="L11_bact"/>
    <property type="match status" value="1"/>
</dbReference>
<evidence type="ECO:0000256" key="3">
    <source>
        <dbReference type="ARBA" id="ARBA00023274"/>
    </source>
</evidence>
<dbReference type="HAMAP" id="MF_00736">
    <property type="entry name" value="Ribosomal_uL11"/>
    <property type="match status" value="1"/>
</dbReference>
<proteinExistence type="inferred from homology"/>
<keyword evidence="3 5" id="KW-0687">Ribonucleoprotein</keyword>
<dbReference type="SMART" id="SM00649">
    <property type="entry name" value="RL11"/>
    <property type="match status" value="1"/>
</dbReference>
<evidence type="ECO:0000256" key="2">
    <source>
        <dbReference type="ARBA" id="ARBA00022980"/>
    </source>
</evidence>
<sequence length="141" mass="15379">MSKKVIGSLRLIIPSGKANPSPPVGPALGQRGVNIMEFCKQFNERTKQYKDSIPLPVQVTVFQDKSFTFIIKTPPVSYFLKHAAGIVKGSSQTVVAKLSLSALYEIAQIKKQDPAFLHLSESTLVKMLMGSAKSMGIQIES</sequence>
<dbReference type="PANTHER" id="PTHR11661">
    <property type="entry name" value="60S RIBOSOMAL PROTEIN L12"/>
    <property type="match status" value="1"/>
</dbReference>
<dbReference type="GO" id="GO:0003735">
    <property type="term" value="F:structural constituent of ribosome"/>
    <property type="evidence" value="ECO:0007669"/>
    <property type="project" value="InterPro"/>
</dbReference>
<dbReference type="InterPro" id="IPR000911">
    <property type="entry name" value="Ribosomal_uL11"/>
</dbReference>
<dbReference type="GO" id="GO:0005762">
    <property type="term" value="C:mitochondrial large ribosomal subunit"/>
    <property type="evidence" value="ECO:0007669"/>
    <property type="project" value="TreeGrafter"/>
</dbReference>
<dbReference type="FunFam" id="1.10.10.250:FF:000003">
    <property type="entry name" value="Mitochondrial ribosomal protein L11"/>
    <property type="match status" value="1"/>
</dbReference>
<evidence type="ECO:0000259" key="7">
    <source>
        <dbReference type="Pfam" id="PF03946"/>
    </source>
</evidence>
<dbReference type="Pfam" id="PF00298">
    <property type="entry name" value="Ribosomal_L11"/>
    <property type="match status" value="1"/>
</dbReference>
<dbReference type="InterPro" id="IPR020784">
    <property type="entry name" value="Ribosomal_uL11_N"/>
</dbReference>
<gene>
    <name evidence="8" type="primary">rpl11</name>
</gene>
<evidence type="ECO:0000256" key="5">
    <source>
        <dbReference type="RuleBase" id="RU003978"/>
    </source>
</evidence>
<dbReference type="PANTHER" id="PTHR11661:SF1">
    <property type="entry name" value="LARGE RIBOSOMAL SUBUNIT PROTEIN UL11M"/>
    <property type="match status" value="1"/>
</dbReference>
<dbReference type="Pfam" id="PF03946">
    <property type="entry name" value="Ribosomal_L11_N"/>
    <property type="match status" value="1"/>
</dbReference>
<dbReference type="AlphaFoldDB" id="M4Q9C9"/>
<dbReference type="SUPFAM" id="SSF54747">
    <property type="entry name" value="Ribosomal L11/L12e N-terminal domain"/>
    <property type="match status" value="1"/>
</dbReference>
<keyword evidence="8" id="KW-0496">Mitochondrion</keyword>
<dbReference type="InterPro" id="IPR020783">
    <property type="entry name" value="Ribosomal_uL11_C"/>
</dbReference>
<comment type="similarity">
    <text evidence="1 5">Belongs to the universal ribosomal protein uL11 family.</text>
</comment>
<geneLocation type="mitochondrion" evidence="8"/>
<keyword evidence="2 5" id="KW-0689">Ribosomal protein</keyword>